<dbReference type="KEGG" id="sea:SeAg_B0231"/>
<reference evidence="1 2" key="1">
    <citation type="journal article" date="2011" name="J. Bacteriol.">
        <title>Comparative genomics of 28 Salmonella enterica isolates: evidence for CRISPR-mediated adaptive sublineage evolution.</title>
        <authorList>
            <person name="Fricke W.F."/>
            <person name="Mammel M.K."/>
            <person name="McDermott P.F."/>
            <person name="Tartera C."/>
            <person name="White D.G."/>
            <person name="Leclerc J.E."/>
            <person name="Ravel J."/>
            <person name="Cebula T.A."/>
        </authorList>
    </citation>
    <scope>NUCLEOTIDE SEQUENCE [LARGE SCALE GENOMIC DNA]</scope>
    <source>
        <strain evidence="1 2">SL483</strain>
    </source>
</reference>
<protein>
    <submittedName>
        <fullName evidence="1">Uncharacterized protein</fullName>
    </submittedName>
</protein>
<name>B5F8Q7_SALA4</name>
<dbReference type="Proteomes" id="UP000008819">
    <property type="component" value="Chromosome"/>
</dbReference>
<dbReference type="EMBL" id="CP001138">
    <property type="protein sequence ID" value="ACH51808.1"/>
    <property type="molecule type" value="Genomic_DNA"/>
</dbReference>
<sequence>MFFWLSRLACFVCFLNDKKYLLFNADDPLNKKHLSLGF</sequence>
<dbReference type="AlphaFoldDB" id="B5F8Q7"/>
<evidence type="ECO:0000313" key="1">
    <source>
        <dbReference type="EMBL" id="ACH51808.1"/>
    </source>
</evidence>
<gene>
    <name evidence="1" type="ordered locus">SeAg_B0231</name>
</gene>
<dbReference type="HOGENOM" id="CLU_3332604_0_0_6"/>
<proteinExistence type="predicted"/>
<evidence type="ECO:0000313" key="2">
    <source>
        <dbReference type="Proteomes" id="UP000008819"/>
    </source>
</evidence>
<organism evidence="1 2">
    <name type="scientific">Salmonella agona (strain SL483)</name>
    <dbReference type="NCBI Taxonomy" id="454166"/>
    <lineage>
        <taxon>Bacteria</taxon>
        <taxon>Pseudomonadati</taxon>
        <taxon>Pseudomonadota</taxon>
        <taxon>Gammaproteobacteria</taxon>
        <taxon>Enterobacterales</taxon>
        <taxon>Enterobacteriaceae</taxon>
        <taxon>Salmonella</taxon>
    </lineage>
</organism>
<accession>B5F8Q7</accession>